<feature type="transmembrane region" description="Helical" evidence="1">
    <location>
        <begin position="125"/>
        <end position="144"/>
    </location>
</feature>
<keyword evidence="1" id="KW-0472">Membrane</keyword>
<protein>
    <recommendedName>
        <fullName evidence="3">Zinc-finger domain-containing protein</fullName>
    </recommendedName>
</protein>
<dbReference type="AlphaFoldDB" id="A0A6J4J6G9"/>
<evidence type="ECO:0008006" key="3">
    <source>
        <dbReference type="Google" id="ProtNLM"/>
    </source>
</evidence>
<evidence type="ECO:0000313" key="2">
    <source>
        <dbReference type="EMBL" id="CAA9270735.1"/>
    </source>
</evidence>
<dbReference type="EMBL" id="CADCTK010000654">
    <property type="protein sequence ID" value="CAA9270735.1"/>
    <property type="molecule type" value="Genomic_DNA"/>
</dbReference>
<reference evidence="2" key="1">
    <citation type="submission" date="2020-02" db="EMBL/GenBank/DDBJ databases">
        <authorList>
            <person name="Meier V. D."/>
        </authorList>
    </citation>
    <scope>NUCLEOTIDE SEQUENCE</scope>
    <source>
        <strain evidence="2">AVDCRST_MAG26</strain>
    </source>
</reference>
<accession>A0A6J4J6G9</accession>
<sequence>MMGDNKAMSGCSDEGRLRAYLDDALPADERIALGTHLGGCTACWSRLREVEALATQVGELLPRAVSQPEPGVALAQLRATLARERSVPVSHAPNASRRRVPDNITQRRGMMSFAPRFWSGPRRPLFAGLTALAMVLGLLAFPPVRALAGQLLQVFRVQDVMFVPIDTARLEQLESVDFDPKTLFMAEPELINDPAAPQTVASAAEAANAAGFTPAGITSFASTALSSDIVVHDRRVVQTQVNVESARQLLELMGVNDVQLPDALGAAPIVADIPPTVESSYTGSDYRLTLLQGPSPDVKLPEGVDLAVLGRAGLRLLGIPAQQAEAISRNIDWSSTLVVPFPSDVSTIQQVTVGGRQALLVGDGDSHSQLYWQSDDRFYMLEGDGLLEAEIVAAAESVR</sequence>
<dbReference type="Gene3D" id="1.10.10.1320">
    <property type="entry name" value="Anti-sigma factor, zinc-finger domain"/>
    <property type="match status" value="1"/>
</dbReference>
<keyword evidence="1" id="KW-0812">Transmembrane</keyword>
<name>A0A6J4J6G9_9CHLR</name>
<dbReference type="InterPro" id="IPR041916">
    <property type="entry name" value="Anti_sigma_zinc_sf"/>
</dbReference>
<evidence type="ECO:0000256" key="1">
    <source>
        <dbReference type="SAM" id="Phobius"/>
    </source>
</evidence>
<proteinExistence type="predicted"/>
<organism evidence="2">
    <name type="scientific">uncultured Chloroflexia bacterium</name>
    <dbReference type="NCBI Taxonomy" id="1672391"/>
    <lineage>
        <taxon>Bacteria</taxon>
        <taxon>Bacillati</taxon>
        <taxon>Chloroflexota</taxon>
        <taxon>Chloroflexia</taxon>
        <taxon>environmental samples</taxon>
    </lineage>
</organism>
<keyword evidence="1" id="KW-1133">Transmembrane helix</keyword>
<gene>
    <name evidence="2" type="ORF">AVDCRST_MAG26-2808</name>
</gene>